<comment type="caution">
    <text evidence="3">The sequence shown here is derived from an EMBL/GenBank/DDBJ whole genome shotgun (WGS) entry which is preliminary data.</text>
</comment>
<evidence type="ECO:0000313" key="3">
    <source>
        <dbReference type="EMBL" id="NKE43967.1"/>
    </source>
</evidence>
<name>A0ABX1ETR1_9PROT</name>
<evidence type="ECO:0000313" key="4">
    <source>
        <dbReference type="Proteomes" id="UP000765160"/>
    </source>
</evidence>
<dbReference type="EMBL" id="JAAVTX010000001">
    <property type="protein sequence ID" value="NKE43967.1"/>
    <property type="molecule type" value="Genomic_DNA"/>
</dbReference>
<feature type="transmembrane region" description="Helical" evidence="2">
    <location>
        <begin position="31"/>
        <end position="49"/>
    </location>
</feature>
<sequence>MASPARALPGDRRGLTRRLRPRGGAERRSPVVFVPAGVAGEALILAGLAMGQALVVLALGLGWWLVALVLHLGCCLALLLRPAPPPDAEPWATAVLRLLTATLPALGPLAIPGALAALALGVPRRLRRVAPPLPEDPVDARLDAIALARDVPDGLLLESLGDVLRWGHARQKARALDLAAEPARPGGVALLRLALSDADPAVRARTELLRPQVERRLLEAAEALRAVARGQSGANGRAAQRALARALDRAAFSGLLEPPRADACRAEAAGLWQALAEAAPDGGPEGGDAEAEAALGRNLLALGDLPAARRALEAAVTRGAAGGSAIGWLAECLFRARDFAALEALVLRWRPLLEAEARRAAVTGPHAAAWRLWLAEAPR</sequence>
<keyword evidence="4" id="KW-1185">Reference proteome</keyword>
<evidence type="ECO:0000256" key="2">
    <source>
        <dbReference type="SAM" id="Phobius"/>
    </source>
</evidence>
<dbReference type="Proteomes" id="UP000765160">
    <property type="component" value="Unassembled WGS sequence"/>
</dbReference>
<feature type="region of interest" description="Disordered" evidence="1">
    <location>
        <begin position="1"/>
        <end position="23"/>
    </location>
</feature>
<organism evidence="3 4">
    <name type="scientific">Falsiroseomonas frigidaquae</name>
    <dbReference type="NCBI Taxonomy" id="487318"/>
    <lineage>
        <taxon>Bacteria</taxon>
        <taxon>Pseudomonadati</taxon>
        <taxon>Pseudomonadota</taxon>
        <taxon>Alphaproteobacteria</taxon>
        <taxon>Acetobacterales</taxon>
        <taxon>Roseomonadaceae</taxon>
        <taxon>Falsiroseomonas</taxon>
    </lineage>
</organism>
<feature type="transmembrane region" description="Helical" evidence="2">
    <location>
        <begin position="56"/>
        <end position="79"/>
    </location>
</feature>
<feature type="transmembrane region" description="Helical" evidence="2">
    <location>
        <begin position="99"/>
        <end position="122"/>
    </location>
</feature>
<gene>
    <name evidence="3" type="ORF">HB662_04205</name>
</gene>
<reference evidence="3 4" key="1">
    <citation type="submission" date="2020-03" db="EMBL/GenBank/DDBJ databases">
        <title>Roseomonas selenitidurans sp. nov. isolated from soil.</title>
        <authorList>
            <person name="Liu H."/>
        </authorList>
    </citation>
    <scope>NUCLEOTIDE SEQUENCE [LARGE SCALE GENOMIC DNA]</scope>
    <source>
        <strain evidence="3 4">JCM 15073</strain>
    </source>
</reference>
<protein>
    <submittedName>
        <fullName evidence="3">Uncharacterized protein</fullName>
    </submittedName>
</protein>
<keyword evidence="2" id="KW-0472">Membrane</keyword>
<dbReference type="RefSeq" id="WP_168047413.1">
    <property type="nucleotide sequence ID" value="NZ_JAATJR010000001.1"/>
</dbReference>
<keyword evidence="2" id="KW-0812">Transmembrane</keyword>
<keyword evidence="2" id="KW-1133">Transmembrane helix</keyword>
<accession>A0ABX1ETR1</accession>
<evidence type="ECO:0000256" key="1">
    <source>
        <dbReference type="SAM" id="MobiDB-lite"/>
    </source>
</evidence>
<proteinExistence type="predicted"/>